<accession>A0A4U8V2D5</accession>
<feature type="transmembrane region" description="Helical" evidence="7">
    <location>
        <begin position="36"/>
        <end position="56"/>
    </location>
</feature>
<name>A0A4U8V2D5_STECR</name>
<sequence length="631" mass="68550">MGSFLYRLNERFFRLKNVGTDVMETRMKRCLSTTDITLLGVGHMIGAGIYVLTVNVRDCWLVFRQLLKISFKIRRKDCSCLVSGSVVRNSAGPSIVLSFVCAGFASLLSALCYAEFGARFPKAGSAYTYTYIGVGELWAFIIGWNIILEHMLGAAAVARSWSGYLDSLLGHAIKNSTITNFGRLHSSSFFGDYPDLVAFMVVIAVALFIALGSKTSTNFNSVFTVVNMCVIAFVVTYGLTFANFDLWTGTDPNTGNSNFFPMGVNGMLAGAASCFFAYIGFDGLATAGEEAADPSRAIPMATFISMSIVTAAYVFMSAALTLMVPYWQVHPTAAFSDAFATRGAIWAKYVVSLGALSGMTTSLVGAMFALPRCVYAMAEDGLIFKTFAHINEKTKVPVNAVVVFGAATAIIALLFDIETLVEFLSIGTLLAYTIVSACVIILRYRPSVQDEAEDINVNYEGRIRSWVPFQQFLSVPLPGQTVTYAVVMMTISDFGLSILFANGAIHSKTGIFGIFLFASISVSSLITICLHHQNKAQIDFKVPMVPLLPAGSMLINILLMLHLAPITWVRLVFWLAIGLSLGMAIYLFYGMKHSSEEHRDMTEGISKSTTYESVVSQSEQTTPSAAAVPEP</sequence>
<dbReference type="STRING" id="34508.A0A4U8V2D5"/>
<comment type="subcellular location">
    <subcellularLocation>
        <location evidence="1">Membrane</location>
        <topology evidence="1">Multi-pass membrane protein</topology>
    </subcellularLocation>
</comment>
<feature type="transmembrane region" description="Helical" evidence="7">
    <location>
        <begin position="349"/>
        <end position="375"/>
    </location>
</feature>
<feature type="compositionally biased region" description="Polar residues" evidence="6">
    <location>
        <begin position="608"/>
        <end position="624"/>
    </location>
</feature>
<evidence type="ECO:0000256" key="1">
    <source>
        <dbReference type="ARBA" id="ARBA00004141"/>
    </source>
</evidence>
<feature type="domain" description="Cationic amino acid transporter C-terminal" evidence="8">
    <location>
        <begin position="540"/>
        <end position="594"/>
    </location>
</feature>
<feature type="transmembrane region" description="Helical" evidence="7">
    <location>
        <begin position="126"/>
        <end position="147"/>
    </location>
</feature>
<feature type="transmembrane region" description="Helical" evidence="7">
    <location>
        <begin position="542"/>
        <end position="565"/>
    </location>
</feature>
<dbReference type="PANTHER" id="PTHR43243:SF4">
    <property type="entry name" value="CATIONIC AMINO ACID TRANSPORTER 4"/>
    <property type="match status" value="1"/>
</dbReference>
<evidence type="ECO:0000256" key="7">
    <source>
        <dbReference type="SAM" id="Phobius"/>
    </source>
</evidence>
<dbReference type="Gene3D" id="1.20.1740.10">
    <property type="entry name" value="Amino acid/polyamine transporter I"/>
    <property type="match status" value="1"/>
</dbReference>
<reference evidence="9" key="3">
    <citation type="journal article" date="2019" name="G3 (Bethesda)">
        <title>Hybrid Assembly of the Genome of the Entomopathogenic Nematode Steinernema carpocapsae Identifies the X-Chromosome.</title>
        <authorList>
            <person name="Serra L."/>
            <person name="Macchietto M."/>
            <person name="Macias-Munoz A."/>
            <person name="McGill C.J."/>
            <person name="Rodriguez I.M."/>
            <person name="Rodriguez B."/>
            <person name="Murad R."/>
            <person name="Mortazavi A."/>
        </authorList>
    </citation>
    <scope>NUCLEOTIDE SEQUENCE [LARGE SCALE GENOMIC DNA]</scope>
    <source>
        <strain evidence="9">ALL</strain>
    </source>
</reference>
<gene>
    <name evidence="9" type="ORF">L596_006547</name>
</gene>
<feature type="transmembrane region" description="Helical" evidence="7">
    <location>
        <begin position="396"/>
        <end position="417"/>
    </location>
</feature>
<feature type="transmembrane region" description="Helical" evidence="7">
    <location>
        <begin position="259"/>
        <end position="281"/>
    </location>
</feature>
<keyword evidence="2" id="KW-0813">Transport</keyword>
<evidence type="ECO:0000256" key="4">
    <source>
        <dbReference type="ARBA" id="ARBA00022989"/>
    </source>
</evidence>
<feature type="region of interest" description="Disordered" evidence="6">
    <location>
        <begin position="608"/>
        <end position="631"/>
    </location>
</feature>
<dbReference type="GO" id="GO:0005886">
    <property type="term" value="C:plasma membrane"/>
    <property type="evidence" value="ECO:0007669"/>
    <property type="project" value="TreeGrafter"/>
</dbReference>
<evidence type="ECO:0000259" key="8">
    <source>
        <dbReference type="Pfam" id="PF13906"/>
    </source>
</evidence>
<feature type="transmembrane region" description="Helical" evidence="7">
    <location>
        <begin position="511"/>
        <end position="530"/>
    </location>
</feature>
<feature type="transmembrane region" description="Helical" evidence="7">
    <location>
        <begin position="571"/>
        <end position="589"/>
    </location>
</feature>
<reference evidence="9" key="2">
    <citation type="journal article" date="2015" name="Genome Biol.">
        <title>Comparative genomics of Steinernema reveals deeply conserved gene regulatory networks.</title>
        <authorList>
            <person name="Dillman A.R."/>
            <person name="Macchietto M."/>
            <person name="Porter C.F."/>
            <person name="Rogers A."/>
            <person name="Williams B."/>
            <person name="Antoshechkin I."/>
            <person name="Lee M.M."/>
            <person name="Goodwin Z."/>
            <person name="Lu X."/>
            <person name="Lewis E.E."/>
            <person name="Goodrich-Blair H."/>
            <person name="Stock S.P."/>
            <person name="Adams B.J."/>
            <person name="Sternberg P.W."/>
            <person name="Mortazavi A."/>
        </authorList>
    </citation>
    <scope>NUCLEOTIDE SEQUENCE [LARGE SCALE GENOMIC DNA]</scope>
    <source>
        <strain evidence="9">ALL</strain>
    </source>
</reference>
<reference evidence="9" key="1">
    <citation type="submission" date="2013-11" db="EMBL/GenBank/DDBJ databases">
        <authorList>
            <person name="Sternberg P."/>
            <person name="Dillman A."/>
            <person name="Macchietto M."/>
        </authorList>
    </citation>
    <scope>NUCLEOTIDE SEQUENCE</scope>
    <source>
        <strain evidence="9">ALL</strain>
    </source>
</reference>
<dbReference type="AlphaFoldDB" id="A0A4U8V2D5"/>
<feature type="transmembrane region" description="Helical" evidence="7">
    <location>
        <begin position="302"/>
        <end position="329"/>
    </location>
</feature>
<feature type="transmembrane region" description="Helical" evidence="7">
    <location>
        <begin position="482"/>
        <end position="505"/>
    </location>
</feature>
<evidence type="ECO:0000256" key="5">
    <source>
        <dbReference type="ARBA" id="ARBA00023136"/>
    </source>
</evidence>
<feature type="transmembrane region" description="Helical" evidence="7">
    <location>
        <begin position="423"/>
        <end position="442"/>
    </location>
</feature>
<dbReference type="FunFam" id="1.20.1740.10:FF:000010">
    <property type="entry name" value="probable cationic amino acid transporter"/>
    <property type="match status" value="1"/>
</dbReference>
<feature type="transmembrane region" description="Helical" evidence="7">
    <location>
        <begin position="95"/>
        <end position="114"/>
    </location>
</feature>
<keyword evidence="3 7" id="KW-0812">Transmembrane</keyword>
<evidence type="ECO:0000256" key="2">
    <source>
        <dbReference type="ARBA" id="ARBA00022448"/>
    </source>
</evidence>
<dbReference type="Pfam" id="PF13520">
    <property type="entry name" value="AA_permease_2"/>
    <property type="match status" value="1"/>
</dbReference>
<comment type="caution">
    <text evidence="9">The sequence shown here is derived from an EMBL/GenBank/DDBJ whole genome shotgun (WGS) entry which is preliminary data.</text>
</comment>
<evidence type="ECO:0000256" key="3">
    <source>
        <dbReference type="ARBA" id="ARBA00022692"/>
    </source>
</evidence>
<protein>
    <recommendedName>
        <fullName evidence="8">Cationic amino acid transporter C-terminal domain-containing protein</fullName>
    </recommendedName>
</protein>
<feature type="transmembrane region" description="Helical" evidence="7">
    <location>
        <begin position="219"/>
        <end position="239"/>
    </location>
</feature>
<dbReference type="OrthoDB" id="3900342at2759"/>
<organism evidence="9">
    <name type="scientific">Steinernema carpocapsae</name>
    <name type="common">Entomopathogenic nematode</name>
    <dbReference type="NCBI Taxonomy" id="34508"/>
    <lineage>
        <taxon>Eukaryota</taxon>
        <taxon>Metazoa</taxon>
        <taxon>Ecdysozoa</taxon>
        <taxon>Nematoda</taxon>
        <taxon>Chromadorea</taxon>
        <taxon>Rhabditida</taxon>
        <taxon>Tylenchina</taxon>
        <taxon>Panagrolaimomorpha</taxon>
        <taxon>Strongyloidoidea</taxon>
        <taxon>Steinernematidae</taxon>
        <taxon>Steinernema</taxon>
    </lineage>
</organism>
<dbReference type="InterPro" id="IPR029485">
    <property type="entry name" value="CAT_C"/>
</dbReference>
<evidence type="ECO:0000256" key="6">
    <source>
        <dbReference type="SAM" id="MobiDB-lite"/>
    </source>
</evidence>
<keyword evidence="5 7" id="KW-0472">Membrane</keyword>
<dbReference type="GO" id="GO:0015171">
    <property type="term" value="F:amino acid transmembrane transporter activity"/>
    <property type="evidence" value="ECO:0007669"/>
    <property type="project" value="TreeGrafter"/>
</dbReference>
<feature type="transmembrane region" description="Helical" evidence="7">
    <location>
        <begin position="193"/>
        <end position="212"/>
    </location>
</feature>
<dbReference type="EMBL" id="AZBU02000001">
    <property type="protein sequence ID" value="TMS40126.1"/>
    <property type="molecule type" value="Genomic_DNA"/>
</dbReference>
<dbReference type="Pfam" id="PF13906">
    <property type="entry name" value="AA_permease_C"/>
    <property type="match status" value="1"/>
</dbReference>
<dbReference type="PANTHER" id="PTHR43243">
    <property type="entry name" value="INNER MEMBRANE TRANSPORTER YGJI-RELATED"/>
    <property type="match status" value="1"/>
</dbReference>
<keyword evidence="4 7" id="KW-1133">Transmembrane helix</keyword>
<dbReference type="InterPro" id="IPR002293">
    <property type="entry name" value="AA/rel_permease1"/>
</dbReference>
<proteinExistence type="predicted"/>
<evidence type="ECO:0000313" key="9">
    <source>
        <dbReference type="EMBL" id="TMS40126.1"/>
    </source>
</evidence>